<name>A0A0E9NKU7_SAICN</name>
<evidence type="ECO:0000256" key="1">
    <source>
        <dbReference type="SAM" id="Phobius"/>
    </source>
</evidence>
<dbReference type="EMBL" id="BACD03000033">
    <property type="protein sequence ID" value="GAO50459.1"/>
    <property type="molecule type" value="Genomic_DNA"/>
</dbReference>
<sequence>MRCRAAADEQKQIAPWDAADLEELQSQSLEMAFSPEVRNRLYLHIQCQIVFALIMSVILILRPEIILCNSALAFCFPRNTVFRDDYMLSYTEDALAATVGALTFCFAVTYILAIRSGDEKYMVNSVPARFIAAALFITLSLWNNGPPMLFFASLGEALGAYLTGRNVESFTGWKADMEE</sequence>
<keyword evidence="1" id="KW-1133">Transmembrane helix</keyword>
<keyword evidence="1" id="KW-0812">Transmembrane</keyword>
<evidence type="ECO:0000313" key="2">
    <source>
        <dbReference type="EMBL" id="GAO50459.1"/>
    </source>
</evidence>
<reference evidence="2 3" key="1">
    <citation type="journal article" date="2011" name="J. Gen. Appl. Microbiol.">
        <title>Draft genome sequencing of the enigmatic yeast Saitoella complicata.</title>
        <authorList>
            <person name="Nishida H."/>
            <person name="Hamamoto M."/>
            <person name="Sugiyama J."/>
        </authorList>
    </citation>
    <scope>NUCLEOTIDE SEQUENCE [LARGE SCALE GENOMIC DNA]</scope>
    <source>
        <strain evidence="2 3">NRRL Y-17804</strain>
    </source>
</reference>
<dbReference type="Proteomes" id="UP000033140">
    <property type="component" value="Unassembled WGS sequence"/>
</dbReference>
<feature type="transmembrane region" description="Helical" evidence="1">
    <location>
        <begin position="41"/>
        <end position="61"/>
    </location>
</feature>
<reference evidence="2 3" key="2">
    <citation type="journal article" date="2014" name="J. Gen. Appl. Microbiol.">
        <title>The early diverging ascomycetous budding yeast Saitoella complicata has three histone deacetylases belonging to the Clr6, Hos2, and Rpd3 lineages.</title>
        <authorList>
            <person name="Nishida H."/>
            <person name="Matsumoto T."/>
            <person name="Kondo S."/>
            <person name="Hamamoto M."/>
            <person name="Yoshikawa H."/>
        </authorList>
    </citation>
    <scope>NUCLEOTIDE SEQUENCE [LARGE SCALE GENOMIC DNA]</scope>
    <source>
        <strain evidence="2 3">NRRL Y-17804</strain>
    </source>
</reference>
<feature type="transmembrane region" description="Helical" evidence="1">
    <location>
        <begin position="126"/>
        <end position="142"/>
    </location>
</feature>
<proteinExistence type="predicted"/>
<reference evidence="2 3" key="3">
    <citation type="journal article" date="2015" name="Genome Announc.">
        <title>Draft Genome Sequence of the Archiascomycetous Yeast Saitoella complicata.</title>
        <authorList>
            <person name="Yamauchi K."/>
            <person name="Kondo S."/>
            <person name="Hamamoto M."/>
            <person name="Takahashi Y."/>
            <person name="Ogura Y."/>
            <person name="Hayashi T."/>
            <person name="Nishida H."/>
        </authorList>
    </citation>
    <scope>NUCLEOTIDE SEQUENCE [LARGE SCALE GENOMIC DNA]</scope>
    <source>
        <strain evidence="2 3">NRRL Y-17804</strain>
    </source>
</reference>
<dbReference type="AlphaFoldDB" id="A0A0E9NKU7"/>
<gene>
    <name evidence="2" type="ORF">G7K_4583-t1</name>
</gene>
<keyword evidence="1" id="KW-0472">Membrane</keyword>
<evidence type="ECO:0000313" key="3">
    <source>
        <dbReference type="Proteomes" id="UP000033140"/>
    </source>
</evidence>
<dbReference type="RefSeq" id="XP_019023619.1">
    <property type="nucleotide sequence ID" value="XM_019165418.1"/>
</dbReference>
<organism evidence="2 3">
    <name type="scientific">Saitoella complicata (strain BCRC 22490 / CBS 7301 / JCM 7358 / NBRC 10748 / NRRL Y-17804)</name>
    <dbReference type="NCBI Taxonomy" id="698492"/>
    <lineage>
        <taxon>Eukaryota</taxon>
        <taxon>Fungi</taxon>
        <taxon>Dikarya</taxon>
        <taxon>Ascomycota</taxon>
        <taxon>Taphrinomycotina</taxon>
        <taxon>Taphrinomycotina incertae sedis</taxon>
        <taxon>Saitoella</taxon>
    </lineage>
</organism>
<protein>
    <submittedName>
        <fullName evidence="2">Uncharacterized protein</fullName>
    </submittedName>
</protein>
<accession>A0A0E9NKU7</accession>
<comment type="caution">
    <text evidence="2">The sequence shown here is derived from an EMBL/GenBank/DDBJ whole genome shotgun (WGS) entry which is preliminary data.</text>
</comment>
<feature type="transmembrane region" description="Helical" evidence="1">
    <location>
        <begin position="94"/>
        <end position="114"/>
    </location>
</feature>
<keyword evidence="3" id="KW-1185">Reference proteome</keyword>